<dbReference type="Pfam" id="PF00349">
    <property type="entry name" value="Hexokinase_1"/>
    <property type="match status" value="2"/>
</dbReference>
<dbReference type="InterPro" id="IPR022673">
    <property type="entry name" value="Hexokinase_C"/>
</dbReference>
<keyword evidence="9" id="KW-0324">Glycolysis</keyword>
<gene>
    <name evidence="14" type="primary">LOC103190174</name>
</gene>
<evidence type="ECO:0000256" key="3">
    <source>
        <dbReference type="ARBA" id="ARBA00009225"/>
    </source>
</evidence>
<feature type="domain" description="Hexokinase N-terminal" evidence="12">
    <location>
        <begin position="437"/>
        <end position="634"/>
    </location>
</feature>
<evidence type="ECO:0000256" key="5">
    <source>
        <dbReference type="ARBA" id="ARBA00022679"/>
    </source>
</evidence>
<comment type="similarity">
    <text evidence="3">Belongs to the hexokinase family.</text>
</comment>
<comment type="catalytic activity">
    <reaction evidence="11">
        <text>D-glucose + ATP = D-glucose 6-phosphate + ADP + H(+)</text>
        <dbReference type="Rhea" id="RHEA:17825"/>
        <dbReference type="ChEBI" id="CHEBI:4167"/>
        <dbReference type="ChEBI" id="CHEBI:15378"/>
        <dbReference type="ChEBI" id="CHEBI:30616"/>
        <dbReference type="ChEBI" id="CHEBI:61548"/>
        <dbReference type="ChEBI" id="CHEBI:456216"/>
        <dbReference type="EC" id="2.7.1.1"/>
    </reaction>
    <physiologicalReaction direction="left-to-right" evidence="11">
        <dbReference type="Rhea" id="RHEA:17826"/>
    </physiologicalReaction>
</comment>
<dbReference type="GO" id="GO:0005829">
    <property type="term" value="C:cytosol"/>
    <property type="evidence" value="ECO:0007669"/>
    <property type="project" value="TreeGrafter"/>
</dbReference>
<dbReference type="EC" id="2.7.1.1" evidence="4"/>
<evidence type="ECO:0000256" key="7">
    <source>
        <dbReference type="ARBA" id="ARBA00022777"/>
    </source>
</evidence>
<dbReference type="AlphaFoldDB" id="A0A4W3GZH2"/>
<reference evidence="14" key="5">
    <citation type="submission" date="2025-09" db="UniProtKB">
        <authorList>
            <consortium name="Ensembl"/>
        </authorList>
    </citation>
    <scope>IDENTIFICATION</scope>
</reference>
<reference evidence="15" key="2">
    <citation type="journal article" date="2007" name="PLoS Biol.">
        <title>Survey sequencing and comparative analysis of the elephant shark (Callorhinchus milii) genome.</title>
        <authorList>
            <person name="Venkatesh B."/>
            <person name="Kirkness E.F."/>
            <person name="Loh Y.H."/>
            <person name="Halpern A.L."/>
            <person name="Lee A.P."/>
            <person name="Johnson J."/>
            <person name="Dandona N."/>
            <person name="Viswanathan L.D."/>
            <person name="Tay A."/>
            <person name="Venter J.C."/>
            <person name="Strausberg R.L."/>
            <person name="Brenner S."/>
        </authorList>
    </citation>
    <scope>NUCLEOTIDE SEQUENCE [LARGE SCALE GENOMIC DNA]</scope>
</reference>
<dbReference type="GO" id="GO:0019158">
    <property type="term" value="F:mannokinase activity"/>
    <property type="evidence" value="ECO:0007669"/>
    <property type="project" value="TreeGrafter"/>
</dbReference>
<dbReference type="Pfam" id="PF03727">
    <property type="entry name" value="Hexokinase_2"/>
    <property type="match status" value="3"/>
</dbReference>
<evidence type="ECO:0000256" key="1">
    <source>
        <dbReference type="ARBA" id="ARBA00004888"/>
    </source>
</evidence>
<dbReference type="GeneTree" id="ENSGT00950000182787"/>
<keyword evidence="5" id="KW-0808">Transferase</keyword>
<dbReference type="PRINTS" id="PR00475">
    <property type="entry name" value="HEXOKINASE"/>
</dbReference>
<evidence type="ECO:0000313" key="15">
    <source>
        <dbReference type="Proteomes" id="UP000314986"/>
    </source>
</evidence>
<reference evidence="15" key="1">
    <citation type="journal article" date="2006" name="Science">
        <title>Ancient noncoding elements conserved in the human genome.</title>
        <authorList>
            <person name="Venkatesh B."/>
            <person name="Kirkness E.F."/>
            <person name="Loh Y.H."/>
            <person name="Halpern A.L."/>
            <person name="Lee A.P."/>
            <person name="Johnson J."/>
            <person name="Dandona N."/>
            <person name="Viswanathan L.D."/>
            <person name="Tay A."/>
            <person name="Venter J.C."/>
            <person name="Strausberg R.L."/>
            <person name="Brenner S."/>
        </authorList>
    </citation>
    <scope>NUCLEOTIDE SEQUENCE [LARGE SCALE GENOMIC DNA]</scope>
</reference>
<dbReference type="UniPathway" id="UPA00242"/>
<keyword evidence="15" id="KW-1185">Reference proteome</keyword>
<dbReference type="GO" id="GO:0005536">
    <property type="term" value="F:D-glucose binding"/>
    <property type="evidence" value="ECO:0007669"/>
    <property type="project" value="InterPro"/>
</dbReference>
<accession>A0A4W3GZH2</accession>
<evidence type="ECO:0000256" key="10">
    <source>
        <dbReference type="ARBA" id="ARBA00044613"/>
    </source>
</evidence>
<reference evidence="14" key="4">
    <citation type="submission" date="2025-08" db="UniProtKB">
        <authorList>
            <consortium name="Ensembl"/>
        </authorList>
    </citation>
    <scope>IDENTIFICATION</scope>
</reference>
<reference evidence="15" key="3">
    <citation type="journal article" date="2014" name="Nature">
        <title>Elephant shark genome provides unique insights into gnathostome evolution.</title>
        <authorList>
            <consortium name="International Elephant Shark Genome Sequencing Consortium"/>
            <person name="Venkatesh B."/>
            <person name="Lee A.P."/>
            <person name="Ravi V."/>
            <person name="Maurya A.K."/>
            <person name="Lian M.M."/>
            <person name="Swann J.B."/>
            <person name="Ohta Y."/>
            <person name="Flajnik M.F."/>
            <person name="Sutoh Y."/>
            <person name="Kasahara M."/>
            <person name="Hoon S."/>
            <person name="Gangu V."/>
            <person name="Roy S.W."/>
            <person name="Irimia M."/>
            <person name="Korzh V."/>
            <person name="Kondrychyn I."/>
            <person name="Lim Z.W."/>
            <person name="Tay B.H."/>
            <person name="Tohari S."/>
            <person name="Kong K.W."/>
            <person name="Ho S."/>
            <person name="Lorente-Galdos B."/>
            <person name="Quilez J."/>
            <person name="Marques-Bonet T."/>
            <person name="Raney B.J."/>
            <person name="Ingham P.W."/>
            <person name="Tay A."/>
            <person name="Hillier L.W."/>
            <person name="Minx P."/>
            <person name="Boehm T."/>
            <person name="Wilson R.K."/>
            <person name="Brenner S."/>
            <person name="Warren W.C."/>
        </authorList>
    </citation>
    <scope>NUCLEOTIDE SEQUENCE [LARGE SCALE GENOMIC DNA]</scope>
</reference>
<evidence type="ECO:0000313" key="14">
    <source>
        <dbReference type="Ensembl" id="ENSCMIP00000008322.1"/>
    </source>
</evidence>
<dbReference type="GO" id="GO:0006096">
    <property type="term" value="P:glycolytic process"/>
    <property type="evidence" value="ECO:0007669"/>
    <property type="project" value="UniProtKB-UniPathway"/>
</dbReference>
<dbReference type="GO" id="GO:0001678">
    <property type="term" value="P:intracellular glucose homeostasis"/>
    <property type="evidence" value="ECO:0007669"/>
    <property type="project" value="InterPro"/>
</dbReference>
<keyword evidence="8" id="KW-0067">ATP-binding</keyword>
<feature type="domain" description="Hexokinase C-terminal" evidence="13">
    <location>
        <begin position="640"/>
        <end position="874"/>
    </location>
</feature>
<evidence type="ECO:0000256" key="9">
    <source>
        <dbReference type="ARBA" id="ARBA00023152"/>
    </source>
</evidence>
<keyword evidence="7" id="KW-0418">Kinase</keyword>
<dbReference type="GO" id="GO:0004340">
    <property type="term" value="F:glucokinase activity"/>
    <property type="evidence" value="ECO:0007669"/>
    <property type="project" value="TreeGrafter"/>
</dbReference>
<protein>
    <recommendedName>
        <fullName evidence="4">hexokinase</fullName>
        <ecNumber evidence="4">2.7.1.1</ecNumber>
    </recommendedName>
</protein>
<name>A0A4W3GZH2_CALMI</name>
<dbReference type="GO" id="GO:0005524">
    <property type="term" value="F:ATP binding"/>
    <property type="evidence" value="ECO:0007669"/>
    <property type="project" value="UniProtKB-KW"/>
</dbReference>
<evidence type="ECO:0000256" key="11">
    <source>
        <dbReference type="ARBA" id="ARBA00048160"/>
    </source>
</evidence>
<comment type="pathway">
    <text evidence="1">Carbohydrate degradation; glycolysis; D-glyceraldehyde 3-phosphate and glycerone phosphate from D-glucose: step 1/4.</text>
</comment>
<keyword evidence="6" id="KW-0547">Nucleotide-binding</keyword>
<sequence length="882" mass="98081">MSSYEIPKQVKHSLYRSVEEYVNALFISEDKMLEISSQISQEMENGLSRELHSASTVKMLPTFVRALPDGTEKGEFVVLDFGGASFRILLVRLEKTVNNRCCVHAVTVSPINLNIHLQLFDYIAACLAKFMEKQKIKEMILPLGFTFSFPCKQTKLDEAILISWTKGFKISGVEGKDVVQLLQDSIQRRGDYKIGPVAVLNDTVGAMMSCAYEDSNCEIGLIVGTGTNACYMEEMRNIEIVEGDEGRMCVNIEWGAFGSDGFLNDIRTEFDLELDSISVVPGAQIFEKMVSHKYLCELVRLVMVKLVNENVLFGGKATPYLMNSWNLESELISRLCDCEEDLPCNLRSLCQLMCCQSHSSLNQNKKNRGLPQFKITVGVDGTLYKINAMFREKLHSTVKLSVPDAEVKFLLSKDGSGKGAAMLTAVASRLAAQRVQINKVLSPFIISEEQLVDIQNRMRKEMEMGLKAETHEMSSIAMLPSFVRALPDGSERGNFLALDLGGTNFRVLMVNISSPEEGGIEMKSEIYSIPQNVMQGAGEQLFDHIVDCIIDFLQKLNMEEGSLPLGFTFSFPCKQTRLDEGYLMHWTKGFSATDVVGNNVVELLRMAISRKQTFGLDVIALVNDTVGTMMACAYEDPKCEIGLIVGTGTNACYMEEMRNIELVSGDEGQMCINMEWGAFGDNGCLEDLITSFDKNVDSQSLNTGLQTYEKMISGMYLGEITRNILIELTEKRILFRGKVSERLKTRDIFTTTFLTQIESDSLQLLEVRSILQDLGLESTCDDSIIVKEVCQTISKRAANLCGVGIAAIVEKIRENRGLEELTVTVGVDGTLYKLHPHFSKIVEDTVKMLAPKCVVNHLQSHDGSGKGAALIAAVMKREKDTL</sequence>
<dbReference type="PROSITE" id="PS00378">
    <property type="entry name" value="HEXOKINASE_1"/>
    <property type="match status" value="2"/>
</dbReference>
<dbReference type="InterPro" id="IPR022672">
    <property type="entry name" value="Hexokinase_N"/>
</dbReference>
<dbReference type="FunFam" id="3.30.420.40:FF:000095">
    <property type="entry name" value="Phosphotransferase"/>
    <property type="match status" value="1"/>
</dbReference>
<feature type="domain" description="Hexokinase C-terminal" evidence="13">
    <location>
        <begin position="218"/>
        <end position="343"/>
    </location>
</feature>
<dbReference type="FunFam" id="3.40.367.20:FF:000020">
    <property type="entry name" value="Hexokinase-1"/>
    <property type="match status" value="2"/>
</dbReference>
<dbReference type="FunFam" id="3.30.420.40:FF:000015">
    <property type="entry name" value="Hexokinase 1"/>
    <property type="match status" value="1"/>
</dbReference>
<dbReference type="InterPro" id="IPR001312">
    <property type="entry name" value="Hexokinase"/>
</dbReference>
<proteinExistence type="inferred from homology"/>
<dbReference type="SUPFAM" id="SSF53067">
    <property type="entry name" value="Actin-like ATPase domain"/>
    <property type="match status" value="4"/>
</dbReference>
<dbReference type="InterPro" id="IPR043129">
    <property type="entry name" value="ATPase_NBD"/>
</dbReference>
<evidence type="ECO:0000259" key="13">
    <source>
        <dbReference type="Pfam" id="PF03727"/>
    </source>
</evidence>
<dbReference type="PROSITE" id="PS51748">
    <property type="entry name" value="HEXOKINASE_2"/>
    <property type="match status" value="2"/>
</dbReference>
<dbReference type="Gene3D" id="3.40.367.20">
    <property type="match status" value="3"/>
</dbReference>
<dbReference type="Gene3D" id="3.30.420.40">
    <property type="match status" value="3"/>
</dbReference>
<dbReference type="GO" id="GO:0005739">
    <property type="term" value="C:mitochondrion"/>
    <property type="evidence" value="ECO:0007669"/>
    <property type="project" value="TreeGrafter"/>
</dbReference>
<evidence type="ECO:0000256" key="8">
    <source>
        <dbReference type="ARBA" id="ARBA00022840"/>
    </source>
</evidence>
<comment type="catalytic activity">
    <reaction evidence="10">
        <text>a D-hexose + ATP = a D-hexose 6-phosphate + ADP + H(+)</text>
        <dbReference type="Rhea" id="RHEA:22740"/>
        <dbReference type="ChEBI" id="CHEBI:4194"/>
        <dbReference type="ChEBI" id="CHEBI:15378"/>
        <dbReference type="ChEBI" id="CHEBI:30616"/>
        <dbReference type="ChEBI" id="CHEBI:229467"/>
        <dbReference type="ChEBI" id="CHEBI:456216"/>
        <dbReference type="EC" id="2.7.1.1"/>
    </reaction>
    <physiologicalReaction direction="left-to-right" evidence="10">
        <dbReference type="Rhea" id="RHEA:22741"/>
    </physiologicalReaction>
</comment>
<dbReference type="InterPro" id="IPR019807">
    <property type="entry name" value="Hexokinase_BS"/>
</dbReference>
<evidence type="ECO:0000259" key="12">
    <source>
        <dbReference type="Pfam" id="PF00349"/>
    </source>
</evidence>
<evidence type="ECO:0000256" key="4">
    <source>
        <dbReference type="ARBA" id="ARBA00012324"/>
    </source>
</evidence>
<dbReference type="GO" id="GO:0006006">
    <property type="term" value="P:glucose metabolic process"/>
    <property type="evidence" value="ECO:0007669"/>
    <property type="project" value="TreeGrafter"/>
</dbReference>
<feature type="domain" description="Hexokinase N-terminal" evidence="12">
    <location>
        <begin position="18"/>
        <end position="212"/>
    </location>
</feature>
<dbReference type="UniPathway" id="UPA00109">
    <property type="reaction ID" value="UER00180"/>
</dbReference>
<organism evidence="14 15">
    <name type="scientific">Callorhinchus milii</name>
    <name type="common">Ghost shark</name>
    <dbReference type="NCBI Taxonomy" id="7868"/>
    <lineage>
        <taxon>Eukaryota</taxon>
        <taxon>Metazoa</taxon>
        <taxon>Chordata</taxon>
        <taxon>Craniata</taxon>
        <taxon>Vertebrata</taxon>
        <taxon>Chondrichthyes</taxon>
        <taxon>Holocephali</taxon>
        <taxon>Chimaeriformes</taxon>
        <taxon>Callorhinchidae</taxon>
        <taxon>Callorhinchus</taxon>
    </lineage>
</organism>
<dbReference type="GO" id="GO:0008865">
    <property type="term" value="F:fructokinase activity"/>
    <property type="evidence" value="ECO:0007669"/>
    <property type="project" value="TreeGrafter"/>
</dbReference>
<dbReference type="PANTHER" id="PTHR19443:SF1">
    <property type="entry name" value="HEXOKINASE-3"/>
    <property type="match status" value="1"/>
</dbReference>
<comment type="pathway">
    <text evidence="2">Carbohydrate metabolism; hexose metabolism.</text>
</comment>
<feature type="domain" description="Hexokinase C-terminal" evidence="13">
    <location>
        <begin position="366"/>
        <end position="426"/>
    </location>
</feature>
<dbReference type="Ensembl" id="ENSCMIT00000008560.1">
    <property type="protein sequence ID" value="ENSCMIP00000008322.1"/>
    <property type="gene ID" value="ENSCMIG00000004167.1"/>
</dbReference>
<dbReference type="PANTHER" id="PTHR19443">
    <property type="entry name" value="HEXOKINASE"/>
    <property type="match status" value="1"/>
</dbReference>
<evidence type="ECO:0000256" key="6">
    <source>
        <dbReference type="ARBA" id="ARBA00022741"/>
    </source>
</evidence>
<evidence type="ECO:0000256" key="2">
    <source>
        <dbReference type="ARBA" id="ARBA00005028"/>
    </source>
</evidence>
<dbReference type="Proteomes" id="UP000314986">
    <property type="component" value="Unassembled WGS sequence"/>
</dbReference>